<sequence length="82" mass="9219">MKYVTTIKNCYECRYYDHSGAFTPGGAQPVCGHPDKTRGKGTHWETRVIPHVMVKGSHSTQNRAELTEIPGWCPLRKTEVSS</sequence>
<organism evidence="1">
    <name type="scientific">marine sediment metagenome</name>
    <dbReference type="NCBI Taxonomy" id="412755"/>
    <lineage>
        <taxon>unclassified sequences</taxon>
        <taxon>metagenomes</taxon>
        <taxon>ecological metagenomes</taxon>
    </lineage>
</organism>
<name>A0A0F9SD30_9ZZZZ</name>
<accession>A0A0F9SD30</accession>
<proteinExistence type="predicted"/>
<evidence type="ECO:0000313" key="1">
    <source>
        <dbReference type="EMBL" id="KKN60232.1"/>
    </source>
</evidence>
<gene>
    <name evidence="1" type="ORF">LCGC14_0534310</name>
</gene>
<comment type="caution">
    <text evidence="1">The sequence shown here is derived from an EMBL/GenBank/DDBJ whole genome shotgun (WGS) entry which is preliminary data.</text>
</comment>
<reference evidence="1" key="1">
    <citation type="journal article" date="2015" name="Nature">
        <title>Complex archaea that bridge the gap between prokaryotes and eukaryotes.</title>
        <authorList>
            <person name="Spang A."/>
            <person name="Saw J.H."/>
            <person name="Jorgensen S.L."/>
            <person name="Zaremba-Niedzwiedzka K."/>
            <person name="Martijn J."/>
            <person name="Lind A.E."/>
            <person name="van Eijk R."/>
            <person name="Schleper C."/>
            <person name="Guy L."/>
            <person name="Ettema T.J."/>
        </authorList>
    </citation>
    <scope>NUCLEOTIDE SEQUENCE</scope>
</reference>
<dbReference type="AlphaFoldDB" id="A0A0F9SD30"/>
<dbReference type="EMBL" id="LAZR01000702">
    <property type="protein sequence ID" value="KKN60232.1"/>
    <property type="molecule type" value="Genomic_DNA"/>
</dbReference>
<protein>
    <submittedName>
        <fullName evidence="1">Uncharacterized protein</fullName>
    </submittedName>
</protein>